<keyword evidence="3" id="KW-0378">Hydrolase</keyword>
<dbReference type="InterPro" id="IPR011105">
    <property type="entry name" value="Cell_wall_hydrolase_SleB"/>
</dbReference>
<dbReference type="Pfam" id="PF08239">
    <property type="entry name" value="SH3_3"/>
    <property type="match status" value="2"/>
</dbReference>
<dbReference type="GO" id="GO:0016787">
    <property type="term" value="F:hydrolase activity"/>
    <property type="evidence" value="ECO:0007669"/>
    <property type="project" value="UniProtKB-KW"/>
</dbReference>
<dbReference type="Gene3D" id="2.30.30.40">
    <property type="entry name" value="SH3 Domains"/>
    <property type="match status" value="2"/>
</dbReference>
<sequence length="338" mass="35503">MLKRGMLILGLTAMWLGLTGFASLGTEGEGSLSSVLEDLTAEQMDEILAGGEWTGRVMAKVDESVSIRKEASTDAAVVGKFFKGDAGDIIDQADGWTEIQSGDVTGWVSDEYLAFGEEAAERASEDVPKVATVVADALKVRDEASTDAPVIDLIGRGEKIEVGEEEDGWLQIIYSDGEMDYISAEYVEVSYEYGQAKTMEEIEAEEAAKKAEEEKAKRTKNLGAISASTDEVTLLAALIQAESGNQPYEGQLAVGAVVMNRVKSGGYPSSIQGVIAQPGQFGPAATGRVASILAAGPKASCMQAAQAAINGETVVGSATHFKRAGSTDGIVIGAHVFY</sequence>
<feature type="domain" description="SH3b" evidence="2">
    <location>
        <begin position="52"/>
        <end position="117"/>
    </location>
</feature>
<reference evidence="3 4" key="1">
    <citation type="submission" date="2021-10" db="EMBL/GenBank/DDBJ databases">
        <title>Anaerobic single-cell dispensing facilitates the cultivation of human gut bacteria.</title>
        <authorList>
            <person name="Afrizal A."/>
        </authorList>
    </citation>
    <scope>NUCLEOTIDE SEQUENCE [LARGE SCALE GENOMIC DNA]</scope>
    <source>
        <strain evidence="3 4">CLA-AA-H276</strain>
    </source>
</reference>
<protein>
    <submittedName>
        <fullName evidence="3">Cell wall hydrolase</fullName>
    </submittedName>
</protein>
<dbReference type="SMART" id="SM00287">
    <property type="entry name" value="SH3b"/>
    <property type="match status" value="2"/>
</dbReference>
<organism evidence="3 4">
    <name type="scientific">Hominiventricola filiformis</name>
    <dbReference type="NCBI Taxonomy" id="2885352"/>
    <lineage>
        <taxon>Bacteria</taxon>
        <taxon>Bacillati</taxon>
        <taxon>Bacillota</taxon>
        <taxon>Clostridia</taxon>
        <taxon>Lachnospirales</taxon>
        <taxon>Lachnospiraceae</taxon>
        <taxon>Hominiventricola</taxon>
    </lineage>
</organism>
<gene>
    <name evidence="3" type="ORF">LKD36_10050</name>
</gene>
<evidence type="ECO:0000313" key="3">
    <source>
        <dbReference type="EMBL" id="MCC2126524.1"/>
    </source>
</evidence>
<evidence type="ECO:0000313" key="4">
    <source>
        <dbReference type="Proteomes" id="UP001198220"/>
    </source>
</evidence>
<keyword evidence="1" id="KW-0175">Coiled coil</keyword>
<accession>A0AAE3A8F6</accession>
<dbReference type="PANTHER" id="PTHR34408:SF1">
    <property type="entry name" value="GLYCOSYL HYDROLASE FAMILY 19 DOMAIN-CONTAINING PROTEIN HI_1415"/>
    <property type="match status" value="1"/>
</dbReference>
<proteinExistence type="predicted"/>
<dbReference type="AlphaFoldDB" id="A0AAE3A8F6"/>
<evidence type="ECO:0000259" key="2">
    <source>
        <dbReference type="PROSITE" id="PS51781"/>
    </source>
</evidence>
<dbReference type="Gene3D" id="1.10.10.2520">
    <property type="entry name" value="Cell wall hydrolase SleB, domain 1"/>
    <property type="match status" value="1"/>
</dbReference>
<comment type="caution">
    <text evidence="3">The sequence shown here is derived from an EMBL/GenBank/DDBJ whole genome shotgun (WGS) entry which is preliminary data.</text>
</comment>
<dbReference type="EMBL" id="JAJEPS010000009">
    <property type="protein sequence ID" value="MCC2126524.1"/>
    <property type="molecule type" value="Genomic_DNA"/>
</dbReference>
<dbReference type="RefSeq" id="WP_308459511.1">
    <property type="nucleotide sequence ID" value="NZ_JAJEPS010000009.1"/>
</dbReference>
<feature type="domain" description="SH3b" evidence="2">
    <location>
        <begin position="128"/>
        <end position="191"/>
    </location>
</feature>
<dbReference type="Proteomes" id="UP001198220">
    <property type="component" value="Unassembled WGS sequence"/>
</dbReference>
<dbReference type="InterPro" id="IPR052354">
    <property type="entry name" value="Cell_Wall_Dynamics_Protein"/>
</dbReference>
<feature type="coiled-coil region" evidence="1">
    <location>
        <begin position="195"/>
        <end position="222"/>
    </location>
</feature>
<dbReference type="InterPro" id="IPR042047">
    <property type="entry name" value="SleB_dom1"/>
</dbReference>
<dbReference type="PANTHER" id="PTHR34408">
    <property type="entry name" value="FAMILY PROTEIN, PUTATIVE-RELATED"/>
    <property type="match status" value="1"/>
</dbReference>
<dbReference type="PROSITE" id="PS51781">
    <property type="entry name" value="SH3B"/>
    <property type="match status" value="2"/>
</dbReference>
<dbReference type="InterPro" id="IPR003646">
    <property type="entry name" value="SH3-like_bac-type"/>
</dbReference>
<dbReference type="Pfam" id="PF07486">
    <property type="entry name" value="Hydrolase_2"/>
    <property type="match status" value="1"/>
</dbReference>
<evidence type="ECO:0000256" key="1">
    <source>
        <dbReference type="SAM" id="Coils"/>
    </source>
</evidence>
<name>A0AAE3A8F6_9FIRM</name>
<keyword evidence="4" id="KW-1185">Reference proteome</keyword>